<name>A0ABW0KJJ5_9BACT</name>
<dbReference type="EC" id="2.3.-.-" evidence="3"/>
<proteinExistence type="predicted"/>
<feature type="transmembrane region" description="Helical" evidence="1">
    <location>
        <begin position="134"/>
        <end position="154"/>
    </location>
</feature>
<dbReference type="RefSeq" id="WP_377162547.1">
    <property type="nucleotide sequence ID" value="NZ_JBHSMQ010000001.1"/>
</dbReference>
<keyword evidence="1" id="KW-1133">Transmembrane helix</keyword>
<feature type="transmembrane region" description="Helical" evidence="1">
    <location>
        <begin position="47"/>
        <end position="66"/>
    </location>
</feature>
<dbReference type="Pfam" id="PF01757">
    <property type="entry name" value="Acyl_transf_3"/>
    <property type="match status" value="1"/>
</dbReference>
<accession>A0ABW0KJJ5</accession>
<protein>
    <submittedName>
        <fullName evidence="3">Acyltransferase family protein</fullName>
        <ecNumber evidence="3">2.3.-.-</ecNumber>
    </submittedName>
</protein>
<keyword evidence="3" id="KW-0808">Transferase</keyword>
<keyword evidence="4" id="KW-1185">Reference proteome</keyword>
<evidence type="ECO:0000259" key="2">
    <source>
        <dbReference type="Pfam" id="PF01757"/>
    </source>
</evidence>
<feature type="transmembrane region" description="Helical" evidence="1">
    <location>
        <begin position="86"/>
        <end position="105"/>
    </location>
</feature>
<comment type="caution">
    <text evidence="3">The sequence shown here is derived from an EMBL/GenBank/DDBJ whole genome shotgun (WGS) entry which is preliminary data.</text>
</comment>
<feature type="transmembrane region" description="Helical" evidence="1">
    <location>
        <begin position="326"/>
        <end position="350"/>
    </location>
</feature>
<keyword evidence="1" id="KW-0812">Transmembrane</keyword>
<evidence type="ECO:0000256" key="1">
    <source>
        <dbReference type="SAM" id="Phobius"/>
    </source>
</evidence>
<dbReference type="PANTHER" id="PTHR23028:SF53">
    <property type="entry name" value="ACYL_TRANSF_3 DOMAIN-CONTAINING PROTEIN"/>
    <property type="match status" value="1"/>
</dbReference>
<dbReference type="EMBL" id="JBHSMQ010000001">
    <property type="protein sequence ID" value="MFC5453454.1"/>
    <property type="molecule type" value="Genomic_DNA"/>
</dbReference>
<dbReference type="InterPro" id="IPR050879">
    <property type="entry name" value="Acyltransferase_3"/>
</dbReference>
<feature type="transmembrane region" description="Helical" evidence="1">
    <location>
        <begin position="170"/>
        <end position="190"/>
    </location>
</feature>
<feature type="transmembrane region" description="Helical" evidence="1">
    <location>
        <begin position="256"/>
        <end position="276"/>
    </location>
</feature>
<evidence type="ECO:0000313" key="3">
    <source>
        <dbReference type="EMBL" id="MFC5453454.1"/>
    </source>
</evidence>
<feature type="transmembrane region" description="Helical" evidence="1">
    <location>
        <begin position="297"/>
        <end position="314"/>
    </location>
</feature>
<sequence length="368" mass="42724">MNKRNEGLDLIRAVAVILVLLRHMEPCPSGGAVWWSDLVNLARCGGWIGVDLFFVLSGYLVSGLLFQEWKRQGSVSVGRFLIRRGFKIYPPLWLLLIVTVSFRWVSKGTWDSQKFAAEILFVQNYWPGLWPHTWSLAVEEHFYLGLALLTAILLRNRKVDENPFRNIPKLFIVLGLLCLAMRILTAYLVVKYDHRIQMFPTHLRLDSLGFGVLLSWFRVYGAQHIQTRMQRWALYLRPASLLVLGWPFVVPIEGNQWILTLGFTLIYLAAGVWVWLCCSWNLPANNFSVRALSRIGFHSYSIYLWHFAVQWWLLEPMKNRLGENTWSHMLLSALYILASIFVGIAVAKFVEVPVLRLRDRWFPAFVRS</sequence>
<dbReference type="GO" id="GO:0016746">
    <property type="term" value="F:acyltransferase activity"/>
    <property type="evidence" value="ECO:0007669"/>
    <property type="project" value="UniProtKB-KW"/>
</dbReference>
<feature type="transmembrane region" description="Helical" evidence="1">
    <location>
        <begin position="232"/>
        <end position="250"/>
    </location>
</feature>
<organism evidence="3 4">
    <name type="scientific">Prosthecobacter fluviatilis</name>
    <dbReference type="NCBI Taxonomy" id="445931"/>
    <lineage>
        <taxon>Bacteria</taxon>
        <taxon>Pseudomonadati</taxon>
        <taxon>Verrucomicrobiota</taxon>
        <taxon>Verrucomicrobiia</taxon>
        <taxon>Verrucomicrobiales</taxon>
        <taxon>Verrucomicrobiaceae</taxon>
        <taxon>Prosthecobacter</taxon>
    </lineage>
</organism>
<dbReference type="InterPro" id="IPR002656">
    <property type="entry name" value="Acyl_transf_3_dom"/>
</dbReference>
<keyword evidence="3" id="KW-0012">Acyltransferase</keyword>
<dbReference type="Proteomes" id="UP001596052">
    <property type="component" value="Unassembled WGS sequence"/>
</dbReference>
<dbReference type="PANTHER" id="PTHR23028">
    <property type="entry name" value="ACETYLTRANSFERASE"/>
    <property type="match status" value="1"/>
</dbReference>
<gene>
    <name evidence="3" type="ORF">ACFQDI_01195</name>
</gene>
<feature type="transmembrane region" description="Helical" evidence="1">
    <location>
        <begin position="202"/>
        <end position="220"/>
    </location>
</feature>
<evidence type="ECO:0000313" key="4">
    <source>
        <dbReference type="Proteomes" id="UP001596052"/>
    </source>
</evidence>
<feature type="domain" description="Acyltransferase 3" evidence="2">
    <location>
        <begin position="6"/>
        <end position="346"/>
    </location>
</feature>
<reference evidence="4" key="1">
    <citation type="journal article" date="2019" name="Int. J. Syst. Evol. Microbiol.">
        <title>The Global Catalogue of Microorganisms (GCM) 10K type strain sequencing project: providing services to taxonomists for standard genome sequencing and annotation.</title>
        <authorList>
            <consortium name="The Broad Institute Genomics Platform"/>
            <consortium name="The Broad Institute Genome Sequencing Center for Infectious Disease"/>
            <person name="Wu L."/>
            <person name="Ma J."/>
        </authorList>
    </citation>
    <scope>NUCLEOTIDE SEQUENCE [LARGE SCALE GENOMIC DNA]</scope>
    <source>
        <strain evidence="4">CGMCC 4.1469</strain>
    </source>
</reference>
<keyword evidence="1" id="KW-0472">Membrane</keyword>